<dbReference type="HOGENOM" id="CLU_088255_1_0_6"/>
<evidence type="ECO:0000259" key="8">
    <source>
        <dbReference type="PROSITE" id="PS51352"/>
    </source>
</evidence>
<dbReference type="eggNOG" id="COG1651">
    <property type="taxonomic scope" value="Bacteria"/>
</dbReference>
<protein>
    <recommendedName>
        <fullName evidence="3">Thiol:disulfide interchange protein DsbA</fullName>
    </recommendedName>
</protein>
<evidence type="ECO:0000256" key="7">
    <source>
        <dbReference type="ARBA" id="ARBA00023284"/>
    </source>
</evidence>
<evidence type="ECO:0000313" key="9">
    <source>
        <dbReference type="EMBL" id="ACR13760.1"/>
    </source>
</evidence>
<dbReference type="PANTHER" id="PTHR35891:SF2">
    <property type="entry name" value="THIOL:DISULFIDE INTERCHANGE PROTEIN DSBA"/>
    <property type="match status" value="1"/>
</dbReference>
<dbReference type="PROSITE" id="PS51352">
    <property type="entry name" value="THIOREDOXIN_2"/>
    <property type="match status" value="1"/>
</dbReference>
<organism evidence="9 10">
    <name type="scientific">Teredinibacter turnerae (strain ATCC 39867 / T7901)</name>
    <dbReference type="NCBI Taxonomy" id="377629"/>
    <lineage>
        <taxon>Bacteria</taxon>
        <taxon>Pseudomonadati</taxon>
        <taxon>Pseudomonadota</taxon>
        <taxon>Gammaproteobacteria</taxon>
        <taxon>Cellvibrionales</taxon>
        <taxon>Cellvibrionaceae</taxon>
        <taxon>Teredinibacter</taxon>
    </lineage>
</organism>
<keyword evidence="5" id="KW-0574">Periplasm</keyword>
<dbReference type="AlphaFoldDB" id="C5BK00"/>
<keyword evidence="10" id="KW-1185">Reference proteome</keyword>
<dbReference type="InterPro" id="IPR013766">
    <property type="entry name" value="Thioredoxin_domain"/>
</dbReference>
<name>C5BK00_TERTT</name>
<evidence type="ECO:0000313" key="10">
    <source>
        <dbReference type="Proteomes" id="UP000009080"/>
    </source>
</evidence>
<dbReference type="CDD" id="cd03019">
    <property type="entry name" value="DsbA_DsbA"/>
    <property type="match status" value="1"/>
</dbReference>
<dbReference type="InterPro" id="IPR001853">
    <property type="entry name" value="DSBA-like_thioredoxin_dom"/>
</dbReference>
<evidence type="ECO:0000256" key="2">
    <source>
        <dbReference type="ARBA" id="ARBA00005791"/>
    </source>
</evidence>
<dbReference type="EMBL" id="CP001614">
    <property type="protein sequence ID" value="ACR13760.1"/>
    <property type="molecule type" value="Genomic_DNA"/>
</dbReference>
<keyword evidence="4" id="KW-0732">Signal</keyword>
<evidence type="ECO:0000256" key="5">
    <source>
        <dbReference type="ARBA" id="ARBA00022764"/>
    </source>
</evidence>
<reference evidence="9 10" key="1">
    <citation type="journal article" date="2009" name="PLoS ONE">
        <title>The complete genome of Teredinibacter turnerae T7901: an intracellular endosymbiont of marine wood-boring bivalves (shipworms).</title>
        <authorList>
            <person name="Yang J.C."/>
            <person name="Madupu R."/>
            <person name="Durkin A.S."/>
            <person name="Ekborg N.A."/>
            <person name="Pedamallu C.S."/>
            <person name="Hostetler J.B."/>
            <person name="Radune D."/>
            <person name="Toms B.S."/>
            <person name="Henrissat B."/>
            <person name="Coutinho P.M."/>
            <person name="Schwarz S."/>
            <person name="Field L."/>
            <person name="Trindade-Silva A.E."/>
            <person name="Soares C.A.G."/>
            <person name="Elshahawi S."/>
            <person name="Hanora A."/>
            <person name="Schmidt E.W."/>
            <person name="Haygood M.G."/>
            <person name="Posfai J."/>
            <person name="Benner J."/>
            <person name="Madinger C."/>
            <person name="Nove J."/>
            <person name="Anton B."/>
            <person name="Chaudhary K."/>
            <person name="Foster J."/>
            <person name="Holman A."/>
            <person name="Kumar S."/>
            <person name="Lessard P.A."/>
            <person name="Luyten Y.A."/>
            <person name="Slatko B."/>
            <person name="Wood N."/>
            <person name="Wu B."/>
            <person name="Teplitski M."/>
            <person name="Mougous J.D."/>
            <person name="Ward N."/>
            <person name="Eisen J.A."/>
            <person name="Badger J.H."/>
            <person name="Distel D.L."/>
        </authorList>
    </citation>
    <scope>NUCLEOTIDE SEQUENCE [LARGE SCALE GENOMIC DNA]</scope>
    <source>
        <strain evidence="10">ATCC 39867 / T7901</strain>
    </source>
</reference>
<dbReference type="STRING" id="377629.TERTU_4647"/>
<dbReference type="Gene3D" id="3.40.30.10">
    <property type="entry name" value="Glutaredoxin"/>
    <property type="match status" value="1"/>
</dbReference>
<dbReference type="KEGG" id="ttu:TERTU_4647"/>
<dbReference type="RefSeq" id="WP_015819875.1">
    <property type="nucleotide sequence ID" value="NC_012997.1"/>
</dbReference>
<evidence type="ECO:0000256" key="6">
    <source>
        <dbReference type="ARBA" id="ARBA00023157"/>
    </source>
</evidence>
<accession>C5BK00</accession>
<comment type="similarity">
    <text evidence="2">Belongs to the thioredoxin family. DsbA subfamily.</text>
</comment>
<dbReference type="GO" id="GO:0016491">
    <property type="term" value="F:oxidoreductase activity"/>
    <property type="evidence" value="ECO:0007669"/>
    <property type="project" value="InterPro"/>
</dbReference>
<dbReference type="Proteomes" id="UP000009080">
    <property type="component" value="Chromosome"/>
</dbReference>
<keyword evidence="6" id="KW-1015">Disulfide bond</keyword>
<evidence type="ECO:0000256" key="4">
    <source>
        <dbReference type="ARBA" id="ARBA00022729"/>
    </source>
</evidence>
<keyword evidence="7" id="KW-0676">Redox-active center</keyword>
<dbReference type="Pfam" id="PF01323">
    <property type="entry name" value="DSBA"/>
    <property type="match status" value="1"/>
</dbReference>
<dbReference type="PANTHER" id="PTHR35891">
    <property type="entry name" value="THIOL:DISULFIDE INTERCHANGE PROTEIN DSBA"/>
    <property type="match status" value="1"/>
</dbReference>
<dbReference type="PROSITE" id="PS51257">
    <property type="entry name" value="PROKAR_LIPOPROTEIN"/>
    <property type="match status" value="1"/>
</dbReference>
<dbReference type="GO" id="GO:0042597">
    <property type="term" value="C:periplasmic space"/>
    <property type="evidence" value="ECO:0007669"/>
    <property type="project" value="UniProtKB-SubCell"/>
</dbReference>
<dbReference type="OrthoDB" id="9784896at2"/>
<gene>
    <name evidence="9" type="primary">dsbA</name>
    <name evidence="9" type="ordered locus">TERTU_4647</name>
</gene>
<dbReference type="InterPro" id="IPR050824">
    <property type="entry name" value="Thiol_disulfide_DsbA"/>
</dbReference>
<dbReference type="InterPro" id="IPR023205">
    <property type="entry name" value="DsbA/DsbL"/>
</dbReference>
<sequence length="236" mass="26045">MRHIAALIALVLFLGACGDKDASVASVTPSLIARAEAADSPAGNFVQVQYQEGREYTVLAEPVKTVSGDKIEVTEFFSYGCIHCFHFETAVHAWEKNTMPAGVEFVQTPAVFNKAWEHYARTFYAAKALGVWDKAHPVVFDTIHVKRKRLGTVDEMAELFTTFGVKEDDFKKAYSSFGVTSQVQAGDARARAAGLRGTPELMVDGRYKITTGSAGGHEQMFQVANFLIDKIKRERK</sequence>
<dbReference type="InterPro" id="IPR036249">
    <property type="entry name" value="Thioredoxin-like_sf"/>
</dbReference>
<evidence type="ECO:0000256" key="3">
    <source>
        <dbReference type="ARBA" id="ARBA00013831"/>
    </source>
</evidence>
<dbReference type="SUPFAM" id="SSF52833">
    <property type="entry name" value="Thioredoxin-like"/>
    <property type="match status" value="1"/>
</dbReference>
<evidence type="ECO:0000256" key="1">
    <source>
        <dbReference type="ARBA" id="ARBA00004418"/>
    </source>
</evidence>
<feature type="domain" description="Thioredoxin" evidence="8">
    <location>
        <begin position="36"/>
        <end position="179"/>
    </location>
</feature>
<comment type="subcellular location">
    <subcellularLocation>
        <location evidence="1">Periplasm</location>
    </subcellularLocation>
</comment>
<proteinExistence type="inferred from homology"/>